<proteinExistence type="inferred from homology"/>
<dbReference type="InterPro" id="IPR011249">
    <property type="entry name" value="Metalloenz_LuxS/M16"/>
</dbReference>
<gene>
    <name evidence="12" type="ORF">PPYR1160_LOCUS1604</name>
</gene>
<dbReference type="GO" id="GO:0046872">
    <property type="term" value="F:metal ion binding"/>
    <property type="evidence" value="ECO:0007669"/>
    <property type="project" value="UniProtKB-KW"/>
</dbReference>
<evidence type="ECO:0000256" key="5">
    <source>
        <dbReference type="ARBA" id="ARBA00022833"/>
    </source>
</evidence>
<dbReference type="EMBL" id="HBEA01002158">
    <property type="protein sequence ID" value="CAD8252112.1"/>
    <property type="molecule type" value="Transcribed_RNA"/>
</dbReference>
<accession>A0A7R9U2J3</accession>
<evidence type="ECO:0000256" key="2">
    <source>
        <dbReference type="ARBA" id="ARBA00022670"/>
    </source>
</evidence>
<keyword evidence="4" id="KW-0378">Hydrolase</keyword>
<evidence type="ECO:0000256" key="4">
    <source>
        <dbReference type="ARBA" id="ARBA00022801"/>
    </source>
</evidence>
<dbReference type="GO" id="GO:0004222">
    <property type="term" value="F:metalloendopeptidase activity"/>
    <property type="evidence" value="ECO:0007669"/>
    <property type="project" value="InterPro"/>
</dbReference>
<dbReference type="PANTHER" id="PTHR43690:SF18">
    <property type="entry name" value="INSULIN-DEGRADING ENZYME-RELATED"/>
    <property type="match status" value="1"/>
</dbReference>
<keyword evidence="6" id="KW-0482">Metalloprotease</keyword>
<feature type="domain" description="Coenzyme PQQ synthesis protein F-like C-terminal lobe" evidence="11">
    <location>
        <begin position="794"/>
        <end position="894"/>
    </location>
</feature>
<evidence type="ECO:0000256" key="3">
    <source>
        <dbReference type="ARBA" id="ARBA00022723"/>
    </source>
</evidence>
<sequence>MSSILAEVEKSPNDDREYRAVQLTKNGLFALLVSDPAADKAAASMCVNTGSWSDGDVRGLAHFCEHMCFMGTDLFPDVNEYSAFLNAHGGMSNAFTMDVFTNYFFDVSPDSLRGALERFSRFFVAPMFDKDSTDKEIQAVDNEHSKNMQADVWREMELLRMAVNPAHPMSRFSTGNAHTLRDEPREAGMDIREILLDFHRRHYSANLMRLVVYGKEPLDVLQSSAEELFSDIENRDAVSTEDEIAVDAFLDEMLPKILYQIPVMEDRKVQALWALPSVYGEVYSKPLSYFSHLFGHEGAGSLLSYLKKKGWANGISAGQYQNHKAYSVFVCEVECTPEGMANRKDVIEAIFSYAEMLRKAGPQQWIHEELKKLKMAEFEFLQKSEPINYVMSLTMKGYKVPMPEVLKCDHIVTDFKPELLEKLAECFRPEKFIVLISAPEFEFELSDELPYYGGKYMVTPVDPELRTRWSSPAEIPDLRLPEPNPFLTDDFGLVAAPAEVAPIPSIHESGCIPNHIHDDGVIDVYYKHDDTFKIPKGAISLKLKTHEIMSSPSMQMSSELFVEMLKEALNEVGYQALCANLGYDISTGRGGITISMSGFSQKLPRLLQAILEYFASDEVLQDSKEVQQTFKRVKETLVRDLKNRNFDQPYQFCFNARNVAFVTPFWSYAQKLRCSEQLTLADVRHFRNIMMRGMRALLLVHGNFDIPKVKEVYGVLKDRLFPSLEAKVDAGAVASAPEGRVVDLLASSSEFRTENGLSYRLGVRHPNPEEPNSCCFVETYLGEYTIETWAKAKLMTNLMREPAFNQLRSEEQLGYIVHTTDTKLLHKSIFLSIIVQSNSAPPEYLQARIFSFLDKFKEELEAMDDTVFESTKAGTIEDTTKKATSLNKQSRQMWGKMETGVCMFEYKFKAARLMESITKDDMLDMLRTQFLPNRARVNVVLQVASSNFKLAGEEGYEDQLAEWKKKHEELGSSASLNAYEGGPFLDIKDPFAFKARTPLQGDFCPVEEVYDVVGSLLG</sequence>
<dbReference type="Pfam" id="PF05193">
    <property type="entry name" value="Peptidase_M16_C"/>
    <property type="match status" value="1"/>
</dbReference>
<comment type="similarity">
    <text evidence="1 7">Belongs to the peptidase M16 family.</text>
</comment>
<dbReference type="Gene3D" id="3.30.830.10">
    <property type="entry name" value="Metalloenzyme, LuxS/M16 peptidase-like"/>
    <property type="match status" value="4"/>
</dbReference>
<dbReference type="InterPro" id="IPR050626">
    <property type="entry name" value="Peptidase_M16"/>
</dbReference>
<evidence type="ECO:0008006" key="13">
    <source>
        <dbReference type="Google" id="ProtNLM"/>
    </source>
</evidence>
<dbReference type="GO" id="GO:0006508">
    <property type="term" value="P:proteolysis"/>
    <property type="evidence" value="ECO:0007669"/>
    <property type="project" value="UniProtKB-KW"/>
</dbReference>
<dbReference type="PANTHER" id="PTHR43690">
    <property type="entry name" value="NARDILYSIN"/>
    <property type="match status" value="1"/>
</dbReference>
<evidence type="ECO:0000256" key="7">
    <source>
        <dbReference type="RuleBase" id="RU004447"/>
    </source>
</evidence>
<feature type="domain" description="Peptidase M16 N-terminal" evidence="8">
    <location>
        <begin position="31"/>
        <end position="164"/>
    </location>
</feature>
<evidence type="ECO:0000259" key="11">
    <source>
        <dbReference type="Pfam" id="PF22456"/>
    </source>
</evidence>
<evidence type="ECO:0000313" key="12">
    <source>
        <dbReference type="EMBL" id="CAD8252112.1"/>
    </source>
</evidence>
<dbReference type="InterPro" id="IPR011765">
    <property type="entry name" value="Pept_M16_N"/>
</dbReference>
<dbReference type="Pfam" id="PF22456">
    <property type="entry name" value="PqqF-like_C_4"/>
    <property type="match status" value="1"/>
</dbReference>
<dbReference type="PROSITE" id="PS00143">
    <property type="entry name" value="INSULINASE"/>
    <property type="match status" value="1"/>
</dbReference>
<feature type="domain" description="Peptidase M16 middle/third" evidence="10">
    <location>
        <begin position="378"/>
        <end position="673"/>
    </location>
</feature>
<keyword evidence="3" id="KW-0479">Metal-binding</keyword>
<dbReference type="AlphaFoldDB" id="A0A7R9U2J3"/>
<dbReference type="InterPro" id="IPR007863">
    <property type="entry name" value="Peptidase_M16_C"/>
</dbReference>
<keyword evidence="5" id="KW-0862">Zinc</keyword>
<feature type="domain" description="Peptidase M16 C-terminal" evidence="9">
    <location>
        <begin position="192"/>
        <end position="372"/>
    </location>
</feature>
<dbReference type="GO" id="GO:0005737">
    <property type="term" value="C:cytoplasm"/>
    <property type="evidence" value="ECO:0007669"/>
    <property type="project" value="UniProtKB-ARBA"/>
</dbReference>
<dbReference type="Pfam" id="PF00675">
    <property type="entry name" value="Peptidase_M16"/>
    <property type="match status" value="1"/>
</dbReference>
<dbReference type="FunFam" id="3.30.830.10:FF:000005">
    <property type="entry name" value="nardilysin isoform X1"/>
    <property type="match status" value="1"/>
</dbReference>
<evidence type="ECO:0000256" key="1">
    <source>
        <dbReference type="ARBA" id="ARBA00007261"/>
    </source>
</evidence>
<evidence type="ECO:0000259" key="8">
    <source>
        <dbReference type="Pfam" id="PF00675"/>
    </source>
</evidence>
<dbReference type="InterPro" id="IPR032632">
    <property type="entry name" value="Peptidase_M16_M"/>
</dbReference>
<keyword evidence="2" id="KW-0645">Protease</keyword>
<dbReference type="FunFam" id="3.30.830.10:FF:000004">
    <property type="entry name" value="Putative insulin-degrading enzyme"/>
    <property type="match status" value="1"/>
</dbReference>
<protein>
    <recommendedName>
        <fullName evidence="13">Insulin-degrading enzyme</fullName>
    </recommendedName>
</protein>
<organism evidence="12">
    <name type="scientific">Pinguiococcus pyrenoidosus</name>
    <dbReference type="NCBI Taxonomy" id="172671"/>
    <lineage>
        <taxon>Eukaryota</taxon>
        <taxon>Sar</taxon>
        <taxon>Stramenopiles</taxon>
        <taxon>Ochrophyta</taxon>
        <taxon>Pinguiophyceae</taxon>
        <taxon>Pinguiochrysidales</taxon>
        <taxon>Pinguiochrysidaceae</taxon>
        <taxon>Pinguiococcus</taxon>
    </lineage>
</organism>
<dbReference type="InterPro" id="IPR054734">
    <property type="entry name" value="PqqF-like_C_4"/>
</dbReference>
<dbReference type="Pfam" id="PF16187">
    <property type="entry name" value="Peptidase_M16_M"/>
    <property type="match status" value="1"/>
</dbReference>
<evidence type="ECO:0000259" key="10">
    <source>
        <dbReference type="Pfam" id="PF16187"/>
    </source>
</evidence>
<dbReference type="SUPFAM" id="SSF63411">
    <property type="entry name" value="LuxS/MPP-like metallohydrolase"/>
    <property type="match status" value="4"/>
</dbReference>
<name>A0A7R9U2J3_9STRA</name>
<evidence type="ECO:0000256" key="6">
    <source>
        <dbReference type="ARBA" id="ARBA00023049"/>
    </source>
</evidence>
<dbReference type="InterPro" id="IPR001431">
    <property type="entry name" value="Pept_M16_Zn_BS"/>
</dbReference>
<reference evidence="12" key="1">
    <citation type="submission" date="2021-01" db="EMBL/GenBank/DDBJ databases">
        <authorList>
            <person name="Corre E."/>
            <person name="Pelletier E."/>
            <person name="Niang G."/>
            <person name="Scheremetjew M."/>
            <person name="Finn R."/>
            <person name="Kale V."/>
            <person name="Holt S."/>
            <person name="Cochrane G."/>
            <person name="Meng A."/>
            <person name="Brown T."/>
            <person name="Cohen L."/>
        </authorList>
    </citation>
    <scope>NUCLEOTIDE SEQUENCE</scope>
    <source>
        <strain evidence="12">CCMP2078</strain>
    </source>
</reference>
<evidence type="ECO:0000259" key="9">
    <source>
        <dbReference type="Pfam" id="PF05193"/>
    </source>
</evidence>